<protein>
    <submittedName>
        <fullName evidence="1">Methyl-accepting chemotaxis protein McpA</fullName>
    </submittedName>
</protein>
<keyword evidence="2" id="KW-1185">Reference proteome</keyword>
<dbReference type="EMBL" id="CP021920">
    <property type="protein sequence ID" value="ASB90528.1"/>
    <property type="molecule type" value="Genomic_DNA"/>
</dbReference>
<proteinExistence type="predicted"/>
<accession>A0ABM6LMB7</accession>
<dbReference type="Proteomes" id="UP000196877">
    <property type="component" value="Chromosome"/>
</dbReference>
<evidence type="ECO:0000313" key="1">
    <source>
        <dbReference type="EMBL" id="ASB90528.1"/>
    </source>
</evidence>
<gene>
    <name evidence="1" type="ORF">S101395_04026</name>
</gene>
<reference evidence="1 2" key="1">
    <citation type="submission" date="2017-06" db="EMBL/GenBank/DDBJ databases">
        <title>Genome sequence of Bacillus sonorensis strain SRCM101395.</title>
        <authorList>
            <person name="Cho S.H."/>
        </authorList>
    </citation>
    <scope>NUCLEOTIDE SEQUENCE [LARGE SCALE GENOMIC DNA]</scope>
    <source>
        <strain evidence="1 2">SRCM101395</strain>
    </source>
</reference>
<organism evidence="1 2">
    <name type="scientific">Bacillus sonorensis</name>
    <dbReference type="NCBI Taxonomy" id="119858"/>
    <lineage>
        <taxon>Bacteria</taxon>
        <taxon>Bacillati</taxon>
        <taxon>Bacillota</taxon>
        <taxon>Bacilli</taxon>
        <taxon>Bacillales</taxon>
        <taxon>Bacillaceae</taxon>
        <taxon>Bacillus</taxon>
    </lineage>
</organism>
<name>A0ABM6LMB7_9BACI</name>
<evidence type="ECO:0000313" key="2">
    <source>
        <dbReference type="Proteomes" id="UP000196877"/>
    </source>
</evidence>
<sequence length="111" mass="12701">MSKKEKGAMENMKKLLDWIKRPSISKRLIFSFILVLTVPILVLAASSYYTASSTLHDEIMRSAKDNVDELNDIINQNVGSKETDVAYFSEWINQNAYKGKGLTPDRFKRKV</sequence>